<evidence type="ECO:0000256" key="3">
    <source>
        <dbReference type="ARBA" id="ARBA00022741"/>
    </source>
</evidence>
<feature type="domain" description="Helicase ATP-binding" evidence="10">
    <location>
        <begin position="324"/>
        <end position="516"/>
    </location>
</feature>
<evidence type="ECO:0000256" key="9">
    <source>
        <dbReference type="SAM" id="MobiDB-lite"/>
    </source>
</evidence>
<gene>
    <name evidence="12" type="ORF">BCR44DRAFT_89239</name>
</gene>
<dbReference type="AlphaFoldDB" id="A0A1Y2HCX2"/>
<feature type="compositionally biased region" description="Low complexity" evidence="9">
    <location>
        <begin position="194"/>
        <end position="230"/>
    </location>
</feature>
<dbReference type="Pfam" id="PF00176">
    <property type="entry name" value="SNF2-rel_dom"/>
    <property type="match status" value="1"/>
</dbReference>
<feature type="compositionally biased region" description="Low complexity" evidence="9">
    <location>
        <begin position="22"/>
        <end position="36"/>
    </location>
</feature>
<dbReference type="GO" id="GO:0004386">
    <property type="term" value="F:helicase activity"/>
    <property type="evidence" value="ECO:0007669"/>
    <property type="project" value="UniProtKB-KW"/>
</dbReference>
<evidence type="ECO:0000259" key="11">
    <source>
        <dbReference type="PROSITE" id="PS51194"/>
    </source>
</evidence>
<organism evidence="12 13">
    <name type="scientific">Catenaria anguillulae PL171</name>
    <dbReference type="NCBI Taxonomy" id="765915"/>
    <lineage>
        <taxon>Eukaryota</taxon>
        <taxon>Fungi</taxon>
        <taxon>Fungi incertae sedis</taxon>
        <taxon>Blastocladiomycota</taxon>
        <taxon>Blastocladiomycetes</taxon>
        <taxon>Blastocladiales</taxon>
        <taxon>Catenariaceae</taxon>
        <taxon>Catenaria</taxon>
    </lineage>
</organism>
<reference evidence="12 13" key="1">
    <citation type="submission" date="2016-07" db="EMBL/GenBank/DDBJ databases">
        <title>Pervasive Adenine N6-methylation of Active Genes in Fungi.</title>
        <authorList>
            <consortium name="DOE Joint Genome Institute"/>
            <person name="Mondo S.J."/>
            <person name="Dannebaum R.O."/>
            <person name="Kuo R.C."/>
            <person name="Labutti K."/>
            <person name="Haridas S."/>
            <person name="Kuo A."/>
            <person name="Salamov A."/>
            <person name="Ahrendt S.R."/>
            <person name="Lipzen A."/>
            <person name="Sullivan W."/>
            <person name="Andreopoulos W.B."/>
            <person name="Clum A."/>
            <person name="Lindquist E."/>
            <person name="Daum C."/>
            <person name="Ramamoorthy G.K."/>
            <person name="Gryganskyi A."/>
            <person name="Culley D."/>
            <person name="Magnuson J.K."/>
            <person name="James T.Y."/>
            <person name="O'Malley M.A."/>
            <person name="Stajich J.E."/>
            <person name="Spatafora J.W."/>
            <person name="Visel A."/>
            <person name="Grigoriev I.V."/>
        </authorList>
    </citation>
    <scope>NUCLEOTIDE SEQUENCE [LARGE SCALE GENOMIC DNA]</scope>
    <source>
        <strain evidence="12 13">PL171</strain>
    </source>
</reference>
<accession>A0A1Y2HCX2</accession>
<keyword evidence="8" id="KW-0539">Nucleus</keyword>
<evidence type="ECO:0000313" key="12">
    <source>
        <dbReference type="EMBL" id="ORZ32419.1"/>
    </source>
</evidence>
<evidence type="ECO:0000256" key="7">
    <source>
        <dbReference type="ARBA" id="ARBA00023054"/>
    </source>
</evidence>
<dbReference type="Pfam" id="PF00271">
    <property type="entry name" value="Helicase_C"/>
    <property type="match status" value="1"/>
</dbReference>
<dbReference type="STRING" id="765915.A0A1Y2HCX2"/>
<evidence type="ECO:0000256" key="5">
    <source>
        <dbReference type="ARBA" id="ARBA00022806"/>
    </source>
</evidence>
<feature type="region of interest" description="Disordered" evidence="9">
    <location>
        <begin position="1"/>
        <end position="47"/>
    </location>
</feature>
<dbReference type="EMBL" id="MCFL01000046">
    <property type="protein sequence ID" value="ORZ32419.1"/>
    <property type="molecule type" value="Genomic_DNA"/>
</dbReference>
<feature type="region of interest" description="Disordered" evidence="9">
    <location>
        <begin position="898"/>
        <end position="927"/>
    </location>
</feature>
<dbReference type="Gene3D" id="3.40.50.10810">
    <property type="entry name" value="Tandem AAA-ATPase domain"/>
    <property type="match status" value="1"/>
</dbReference>
<dbReference type="GO" id="GO:0005634">
    <property type="term" value="C:nucleus"/>
    <property type="evidence" value="ECO:0007669"/>
    <property type="project" value="UniProtKB-SubCell"/>
</dbReference>
<proteinExistence type="inferred from homology"/>
<dbReference type="CDD" id="cd18793">
    <property type="entry name" value="SF2_C_SNF"/>
    <property type="match status" value="1"/>
</dbReference>
<keyword evidence="6" id="KW-0067">ATP-binding</keyword>
<keyword evidence="5" id="KW-0347">Helicase</keyword>
<dbReference type="InterPro" id="IPR014001">
    <property type="entry name" value="Helicase_ATP-bd"/>
</dbReference>
<evidence type="ECO:0000256" key="6">
    <source>
        <dbReference type="ARBA" id="ARBA00022840"/>
    </source>
</evidence>
<sequence>MKDASHQPLESPAVSPDRALSRDGSPSPPSSDLGSLTTALPPSDDADLHLDAQDEAEAAAIEERMAQEEEARAAAERDAFNRQVEQQRLQALEALLNRTGQLTSKIADLLMNSRKKATAAAEKAKKKKEAQASGRKRRGGAGASSASAGSGNNEGETVDEGPATKRAKGANGQPEEVRRSTRKAADVAPAAIEVPATAPVGVPAASATTPDAPIAIATPEVEPTPTATPATPAPAPAPAADSTADAVDTGRRRSARHAAKKEKAAEATAAAQVAAAEEQAVQEPEPEEPAGPKLSPEELAELRYNAMFKGELKPYQVDGVEWLYTLFDNGLNGILADEMGLGKTVQTISFLCRIRATVHLWGVTLVVAPLSTLPNWESEFARFAPDINVVLYHGTRPERAELQKDIRKLLSKATRATQAGFMKRMTKEQILRDRIGAPVILTSYEMLNLAFDAPFWRSLQFRVAVIDEGHRLKNSECRLIRNLRMMQTETRYLLTGTPLQNKLAELWSLLNFVMPVVFDDVDSFLSWFDFELEGQALDRNKILTAETSNQLVSKMHALLGPFMLRRVKNDVNLSIPPKKELVIVHPLTQEQRDLFRAIRYKQSTEYFTSLFESFNEPPPKTSSYTVRNAGMALRRVCCHPFLFPHPAFPHEYEPEASLVTRSGKMMLLDQLLHELLVVEAEQKHKVLLFSQFTTFLTLVQYYLEGKGWSHVRLDGNVHHLERKEAIAEFHNNADCKVFLLSTKAGGLGLNLTEADVVILLDSDYNPQNDLQAMDRAHRLGQRRPVTVFRFLSDLENRVYQRAQAKRQLEKMVIGHGKLHDKTGAASVVAFETQTAEDISETDAKSFAETLDQLLQEEDGEKVAVLKEGEDAIRPELLKEVLDKRATWEGVTESTQLKGAAAAGFTGKGKRKAKASGQSDQENMHVDE</sequence>
<keyword evidence="7" id="KW-0175">Coiled coil</keyword>
<keyword evidence="3" id="KW-0547">Nucleotide-binding</keyword>
<evidence type="ECO:0000256" key="8">
    <source>
        <dbReference type="ARBA" id="ARBA00023242"/>
    </source>
</evidence>
<dbReference type="OrthoDB" id="5857104at2759"/>
<dbReference type="InterPro" id="IPR001650">
    <property type="entry name" value="Helicase_C-like"/>
</dbReference>
<dbReference type="PROSITE" id="PS51194">
    <property type="entry name" value="HELICASE_CTER"/>
    <property type="match status" value="1"/>
</dbReference>
<feature type="region of interest" description="Disordered" evidence="9">
    <location>
        <begin position="114"/>
        <end position="295"/>
    </location>
</feature>
<feature type="domain" description="Helicase C-terminal" evidence="11">
    <location>
        <begin position="670"/>
        <end position="819"/>
    </location>
</feature>
<name>A0A1Y2HCX2_9FUNG</name>
<dbReference type="Gene3D" id="3.40.50.300">
    <property type="entry name" value="P-loop containing nucleotide triphosphate hydrolases"/>
    <property type="match status" value="1"/>
</dbReference>
<dbReference type="SMART" id="SM00487">
    <property type="entry name" value="DEXDc"/>
    <property type="match status" value="1"/>
</dbReference>
<keyword evidence="13" id="KW-1185">Reference proteome</keyword>
<comment type="subcellular location">
    <subcellularLocation>
        <location evidence="1">Nucleus</location>
    </subcellularLocation>
</comment>
<evidence type="ECO:0000256" key="1">
    <source>
        <dbReference type="ARBA" id="ARBA00004123"/>
    </source>
</evidence>
<keyword evidence="4" id="KW-0378">Hydrolase</keyword>
<feature type="compositionally biased region" description="Low complexity" evidence="9">
    <location>
        <begin position="266"/>
        <end position="283"/>
    </location>
</feature>
<evidence type="ECO:0000313" key="13">
    <source>
        <dbReference type="Proteomes" id="UP000193411"/>
    </source>
</evidence>
<protein>
    <submittedName>
        <fullName evidence="12">SNF2 family N-terminal domain-domain-containing protein</fullName>
    </submittedName>
</protein>
<comment type="similarity">
    <text evidence="2">Belongs to the SNF2/RAD54 helicase family.</text>
</comment>
<dbReference type="PROSITE" id="PS51192">
    <property type="entry name" value="HELICASE_ATP_BIND_1"/>
    <property type="match status" value="1"/>
</dbReference>
<dbReference type="InterPro" id="IPR027417">
    <property type="entry name" value="P-loop_NTPase"/>
</dbReference>
<dbReference type="SUPFAM" id="SSF52540">
    <property type="entry name" value="P-loop containing nucleoside triphosphate hydrolases"/>
    <property type="match status" value="2"/>
</dbReference>
<dbReference type="PANTHER" id="PTHR10799">
    <property type="entry name" value="SNF2/RAD54 HELICASE FAMILY"/>
    <property type="match status" value="1"/>
</dbReference>
<dbReference type="GO" id="GO:0016787">
    <property type="term" value="F:hydrolase activity"/>
    <property type="evidence" value="ECO:0007669"/>
    <property type="project" value="UniProtKB-KW"/>
</dbReference>
<evidence type="ECO:0000256" key="2">
    <source>
        <dbReference type="ARBA" id="ARBA00007025"/>
    </source>
</evidence>
<dbReference type="GO" id="GO:0005524">
    <property type="term" value="F:ATP binding"/>
    <property type="evidence" value="ECO:0007669"/>
    <property type="project" value="UniProtKB-KW"/>
</dbReference>
<dbReference type="FunFam" id="3.40.50.10810:FF:000015">
    <property type="entry name" value="lymphoid-specific helicase isoform X1"/>
    <property type="match status" value="1"/>
</dbReference>
<feature type="compositionally biased region" description="Basic residues" evidence="9">
    <location>
        <begin position="124"/>
        <end position="139"/>
    </location>
</feature>
<dbReference type="SMART" id="SM00490">
    <property type="entry name" value="HELICc"/>
    <property type="match status" value="1"/>
</dbReference>
<feature type="compositionally biased region" description="Basic and acidic residues" evidence="9">
    <location>
        <begin position="175"/>
        <end position="185"/>
    </location>
</feature>
<comment type="caution">
    <text evidence="12">The sequence shown here is derived from an EMBL/GenBank/DDBJ whole genome shotgun (WGS) entry which is preliminary data.</text>
</comment>
<feature type="compositionally biased region" description="Low complexity" evidence="9">
    <location>
        <begin position="238"/>
        <end position="247"/>
    </location>
</feature>
<evidence type="ECO:0000256" key="4">
    <source>
        <dbReference type="ARBA" id="ARBA00022801"/>
    </source>
</evidence>
<evidence type="ECO:0000259" key="10">
    <source>
        <dbReference type="PROSITE" id="PS51192"/>
    </source>
</evidence>
<dbReference type="InterPro" id="IPR049730">
    <property type="entry name" value="SNF2/RAD54-like_C"/>
</dbReference>
<dbReference type="InterPro" id="IPR038718">
    <property type="entry name" value="SNF2-like_sf"/>
</dbReference>
<dbReference type="Proteomes" id="UP000193411">
    <property type="component" value="Unassembled WGS sequence"/>
</dbReference>
<dbReference type="InterPro" id="IPR000330">
    <property type="entry name" value="SNF2_N"/>
</dbReference>